<gene>
    <name evidence="2" type="ORF">QIS99_03140</name>
</gene>
<feature type="region of interest" description="Disordered" evidence="1">
    <location>
        <begin position="1"/>
        <end position="27"/>
    </location>
</feature>
<dbReference type="InterPro" id="IPR045428">
    <property type="entry name" value="EACC1"/>
</dbReference>
<name>A0ABT6RLB8_9ACTN</name>
<dbReference type="Pfam" id="PF19953">
    <property type="entry name" value="EACC1"/>
    <property type="match status" value="1"/>
</dbReference>
<proteinExistence type="predicted"/>
<comment type="caution">
    <text evidence="2">The sequence shown here is derived from an EMBL/GenBank/DDBJ whole genome shotgun (WGS) entry which is preliminary data.</text>
</comment>
<evidence type="ECO:0000313" key="2">
    <source>
        <dbReference type="EMBL" id="MDI3385217.1"/>
    </source>
</evidence>
<organism evidence="2 3">
    <name type="scientific">Streptomyces solicavernae</name>
    <dbReference type="NCBI Taxonomy" id="3043614"/>
    <lineage>
        <taxon>Bacteria</taxon>
        <taxon>Bacillati</taxon>
        <taxon>Actinomycetota</taxon>
        <taxon>Actinomycetes</taxon>
        <taxon>Kitasatosporales</taxon>
        <taxon>Streptomycetaceae</taxon>
        <taxon>Streptomyces</taxon>
    </lineage>
</organism>
<dbReference type="Proteomes" id="UP001224661">
    <property type="component" value="Unassembled WGS sequence"/>
</dbReference>
<evidence type="ECO:0000256" key="1">
    <source>
        <dbReference type="SAM" id="MobiDB-lite"/>
    </source>
</evidence>
<evidence type="ECO:0000313" key="3">
    <source>
        <dbReference type="Proteomes" id="UP001224661"/>
    </source>
</evidence>
<dbReference type="RefSeq" id="WP_282510141.1">
    <property type="nucleotide sequence ID" value="NZ_JASCIR010000002.1"/>
</dbReference>
<dbReference type="EMBL" id="JASCIR010000002">
    <property type="protein sequence ID" value="MDI3385217.1"/>
    <property type="molecule type" value="Genomic_DNA"/>
</dbReference>
<sequence length="133" mass="13682">MSAVGELRLSVDGPGGPDGPAGADGSAQLRSLQQWLSSDDTLRGRVRSSFAPPRPGQMGASVDVLTILLGTGGVAGLVAPLCSWITSRRSDVTVSLESADGRKVSLDIKRAADPEAVIRRAQELFDPADGQGG</sequence>
<protein>
    <recommendedName>
        <fullName evidence="4">ABC transporter permease</fullName>
    </recommendedName>
</protein>
<keyword evidence="3" id="KW-1185">Reference proteome</keyword>
<reference evidence="2 3" key="1">
    <citation type="submission" date="2023-05" db="EMBL/GenBank/DDBJ databases">
        <title>Draft genome sequence of Streptomyces sp. B-S-A8 isolated from a cave soil in Thailand.</title>
        <authorList>
            <person name="Chamroensaksri N."/>
            <person name="Muangham S."/>
        </authorList>
    </citation>
    <scope>NUCLEOTIDE SEQUENCE [LARGE SCALE GENOMIC DNA]</scope>
    <source>
        <strain evidence="2 3">B-S-A8</strain>
    </source>
</reference>
<accession>A0ABT6RLB8</accession>
<evidence type="ECO:0008006" key="4">
    <source>
        <dbReference type="Google" id="ProtNLM"/>
    </source>
</evidence>